<dbReference type="AlphaFoldDB" id="A0A0P6X5T0"/>
<dbReference type="Pfam" id="PF01794">
    <property type="entry name" value="Ferric_reduct"/>
    <property type="match status" value="1"/>
</dbReference>
<evidence type="ECO:0000256" key="5">
    <source>
        <dbReference type="SAM" id="Phobius"/>
    </source>
</evidence>
<keyword evidence="3 5" id="KW-1133">Transmembrane helix</keyword>
<dbReference type="SUPFAM" id="SSF63380">
    <property type="entry name" value="Riboflavin synthase domain-like"/>
    <property type="match status" value="1"/>
</dbReference>
<dbReference type="GO" id="GO:0016491">
    <property type="term" value="F:oxidoreductase activity"/>
    <property type="evidence" value="ECO:0007669"/>
    <property type="project" value="InterPro"/>
</dbReference>
<comment type="caution">
    <text evidence="7">The sequence shown here is derived from an EMBL/GenBank/DDBJ whole genome shotgun (WGS) entry which is preliminary data.</text>
</comment>
<dbReference type="Proteomes" id="UP000050417">
    <property type="component" value="Unassembled WGS sequence"/>
</dbReference>
<evidence type="ECO:0000313" key="7">
    <source>
        <dbReference type="EMBL" id="KPL77253.1"/>
    </source>
</evidence>
<dbReference type="PRINTS" id="PR00410">
    <property type="entry name" value="PHEHYDRXLASE"/>
</dbReference>
<dbReference type="InterPro" id="IPR017938">
    <property type="entry name" value="Riboflavin_synthase-like_b-brl"/>
</dbReference>
<dbReference type="GO" id="GO:0016020">
    <property type="term" value="C:membrane"/>
    <property type="evidence" value="ECO:0007669"/>
    <property type="project" value="UniProtKB-SubCell"/>
</dbReference>
<feature type="transmembrane region" description="Helical" evidence="5">
    <location>
        <begin position="80"/>
        <end position="100"/>
    </location>
</feature>
<keyword evidence="8" id="KW-1185">Reference proteome</keyword>
<dbReference type="InterPro" id="IPR017927">
    <property type="entry name" value="FAD-bd_FR_type"/>
</dbReference>
<evidence type="ECO:0000256" key="3">
    <source>
        <dbReference type="ARBA" id="ARBA00022989"/>
    </source>
</evidence>
<feature type="transmembrane region" description="Helical" evidence="5">
    <location>
        <begin position="120"/>
        <end position="143"/>
    </location>
</feature>
<dbReference type="RefSeq" id="WP_075062648.1">
    <property type="nucleotide sequence ID" value="NZ_LGCL01000023.1"/>
</dbReference>
<dbReference type="OrthoDB" id="9796486at2"/>
<feature type="domain" description="FAD-binding FR-type" evidence="6">
    <location>
        <begin position="210"/>
        <end position="311"/>
    </location>
</feature>
<feature type="transmembrane region" description="Helical" evidence="5">
    <location>
        <begin position="42"/>
        <end position="59"/>
    </location>
</feature>
<organism evidence="7 8">
    <name type="scientific">Ornatilinea apprima</name>
    <dbReference type="NCBI Taxonomy" id="1134406"/>
    <lineage>
        <taxon>Bacteria</taxon>
        <taxon>Bacillati</taxon>
        <taxon>Chloroflexota</taxon>
        <taxon>Anaerolineae</taxon>
        <taxon>Anaerolineales</taxon>
        <taxon>Anaerolineaceae</taxon>
        <taxon>Ornatilinea</taxon>
    </lineage>
</organism>
<name>A0A0P6X5T0_9CHLR</name>
<keyword evidence="2 5" id="KW-0812">Transmembrane</keyword>
<comment type="subcellular location">
    <subcellularLocation>
        <location evidence="1">Membrane</location>
        <topology evidence="1">Multi-pass membrane protein</topology>
    </subcellularLocation>
</comment>
<evidence type="ECO:0000256" key="4">
    <source>
        <dbReference type="ARBA" id="ARBA00023136"/>
    </source>
</evidence>
<sequence length="446" mass="50945">MKKETLRPLLVFLFFLLVFSPLLVMPFVEPGLSRGWQRESSIILGFVGLTLAGWQLAPISRFTPAQKLFNLDRLYTFHHILSVMSAVFVTVHYLLLLFNFEAGFGINNWALGLLNIFTAPLRAQMGVLSLLAYLLITITSVFRKPLRMDYDVWRILHDIFTLILVAAGLTHALLVGNYTAAPAMKALLWFETALWILVALYIRVFKPLDQLRHPYNIIEVREEVENAFTLALEPQGFALPEFHAGQVAWLTVRRSPFSLRRHPFSVSSSTHNRQHIEFTIKELGDFTRTVRNLKAGETVYIDGPFGYHNITHPNHKGMVFLVGGIGIAPAMSALRSMADGNDPRPVYLFYGNNHLDHLVFGEELKQLEARLPNFRNHVVLEHPPADWHGYKGFITSDLVRKELPQNFRELNFFICGPQPMMKPMRKILKTLEVPAGNVHFEEFNMA</sequence>
<dbReference type="PROSITE" id="PS51384">
    <property type="entry name" value="FAD_FR"/>
    <property type="match status" value="1"/>
</dbReference>
<dbReference type="SUPFAM" id="SSF52343">
    <property type="entry name" value="Ferredoxin reductase-like, C-terminal NADP-linked domain"/>
    <property type="match status" value="1"/>
</dbReference>
<dbReference type="Pfam" id="PF00175">
    <property type="entry name" value="NAD_binding_1"/>
    <property type="match status" value="1"/>
</dbReference>
<proteinExistence type="predicted"/>
<dbReference type="InterPro" id="IPR050415">
    <property type="entry name" value="MRET"/>
</dbReference>
<evidence type="ECO:0000256" key="1">
    <source>
        <dbReference type="ARBA" id="ARBA00004141"/>
    </source>
</evidence>
<gene>
    <name evidence="7" type="ORF">ADN00_08915</name>
</gene>
<dbReference type="Pfam" id="PF08022">
    <property type="entry name" value="FAD_binding_8"/>
    <property type="match status" value="1"/>
</dbReference>
<evidence type="ECO:0000313" key="8">
    <source>
        <dbReference type="Proteomes" id="UP000050417"/>
    </source>
</evidence>
<reference evidence="7 8" key="1">
    <citation type="submission" date="2015-07" db="EMBL/GenBank/DDBJ databases">
        <title>Genome sequence of Ornatilinea apprima DSM 23815.</title>
        <authorList>
            <person name="Hemp J."/>
            <person name="Ward L.M."/>
            <person name="Pace L.A."/>
            <person name="Fischer W.W."/>
        </authorList>
    </citation>
    <scope>NUCLEOTIDE SEQUENCE [LARGE SCALE GENOMIC DNA]</scope>
    <source>
        <strain evidence="7 8">P3M-1</strain>
    </source>
</reference>
<feature type="transmembrane region" description="Helical" evidence="5">
    <location>
        <begin position="155"/>
        <end position="174"/>
    </location>
</feature>
<evidence type="ECO:0000256" key="2">
    <source>
        <dbReference type="ARBA" id="ARBA00022692"/>
    </source>
</evidence>
<dbReference type="InterPro" id="IPR013112">
    <property type="entry name" value="FAD-bd_8"/>
</dbReference>
<dbReference type="CDD" id="cd06198">
    <property type="entry name" value="FNR_like_3"/>
    <property type="match status" value="1"/>
</dbReference>
<dbReference type="InterPro" id="IPR013130">
    <property type="entry name" value="Fe3_Rdtase_TM_dom"/>
</dbReference>
<dbReference type="PANTHER" id="PTHR47354">
    <property type="entry name" value="NADH OXIDOREDUCTASE HCR"/>
    <property type="match status" value="1"/>
</dbReference>
<dbReference type="Gene3D" id="3.40.50.80">
    <property type="entry name" value="Nucleotide-binding domain of ferredoxin-NADP reductase (FNR) module"/>
    <property type="match status" value="1"/>
</dbReference>
<dbReference type="InterPro" id="IPR039261">
    <property type="entry name" value="FNR_nucleotide-bd"/>
</dbReference>
<accession>A0A0P6X5T0</accession>
<dbReference type="EMBL" id="LGCL01000023">
    <property type="protein sequence ID" value="KPL77253.1"/>
    <property type="molecule type" value="Genomic_DNA"/>
</dbReference>
<protein>
    <recommendedName>
        <fullName evidence="6">FAD-binding FR-type domain-containing protein</fullName>
    </recommendedName>
</protein>
<dbReference type="InterPro" id="IPR001433">
    <property type="entry name" value="OxRdtase_FAD/NAD-bd"/>
</dbReference>
<evidence type="ECO:0000259" key="6">
    <source>
        <dbReference type="PROSITE" id="PS51384"/>
    </source>
</evidence>
<dbReference type="PANTHER" id="PTHR47354:SF5">
    <property type="entry name" value="PROTEIN RFBI"/>
    <property type="match status" value="1"/>
</dbReference>
<feature type="transmembrane region" description="Helical" evidence="5">
    <location>
        <begin position="186"/>
        <end position="205"/>
    </location>
</feature>
<dbReference type="Gene3D" id="2.40.30.10">
    <property type="entry name" value="Translation factors"/>
    <property type="match status" value="1"/>
</dbReference>
<keyword evidence="4 5" id="KW-0472">Membrane</keyword>